<sequence>MIFYAYYSSFAMLQLNYHKTLTKYTKYNVSVPSDSINNFTSFVFGNDNVSNNSPITTPLVNGDIIYYFPMKNIRNTGIVVAANDIREIRYQIKGSKINLWTEDKSGKKYDFMVDSVVGIQLLEKCYRQFKQFEGIIFWCQKQDKSL</sequence>
<name>V6LJ41_9EUKA</name>
<dbReference type="EMBL" id="KI546115">
    <property type="protein sequence ID" value="EST44630.1"/>
    <property type="molecule type" value="Genomic_DNA"/>
</dbReference>
<dbReference type="Proteomes" id="UP000018208">
    <property type="component" value="Unassembled WGS sequence"/>
</dbReference>
<protein>
    <submittedName>
        <fullName evidence="1">Uncharacterized protein</fullName>
    </submittedName>
</protein>
<dbReference type="EMBL" id="AUWU02000005">
    <property type="protein sequence ID" value="KAH0572639.1"/>
    <property type="molecule type" value="Genomic_DNA"/>
</dbReference>
<evidence type="ECO:0000313" key="1">
    <source>
        <dbReference type="EMBL" id="EST44630.1"/>
    </source>
</evidence>
<dbReference type="AlphaFoldDB" id="V6LJ41"/>
<gene>
    <name evidence="1" type="ORF">SS50377_15637</name>
    <name evidence="2" type="ORF">SS50377_24750</name>
</gene>
<reference evidence="2" key="2">
    <citation type="submission" date="2020-12" db="EMBL/GenBank/DDBJ databases">
        <title>New Spironucleus salmonicida genome in near-complete chromosomes.</title>
        <authorList>
            <person name="Xu F."/>
            <person name="Kurt Z."/>
            <person name="Jimenez-Gonzalez A."/>
            <person name="Astvaldsson A."/>
            <person name="Andersson J.O."/>
            <person name="Svard S.G."/>
        </authorList>
    </citation>
    <scope>NUCLEOTIDE SEQUENCE</scope>
    <source>
        <strain evidence="2">ATCC 50377</strain>
    </source>
</reference>
<organism evidence="1">
    <name type="scientific">Spironucleus salmonicida</name>
    <dbReference type="NCBI Taxonomy" id="348837"/>
    <lineage>
        <taxon>Eukaryota</taxon>
        <taxon>Metamonada</taxon>
        <taxon>Diplomonadida</taxon>
        <taxon>Hexamitidae</taxon>
        <taxon>Hexamitinae</taxon>
        <taxon>Spironucleus</taxon>
    </lineage>
</organism>
<proteinExistence type="predicted"/>
<accession>V6LJ41</accession>
<dbReference type="VEuPathDB" id="GiardiaDB:SS50377_24750"/>
<evidence type="ECO:0000313" key="2">
    <source>
        <dbReference type="EMBL" id="KAH0572639.1"/>
    </source>
</evidence>
<reference evidence="1 2" key="1">
    <citation type="journal article" date="2014" name="PLoS Genet.">
        <title>The Genome of Spironucleus salmonicida Highlights a Fish Pathogen Adapted to Fluctuating Environments.</title>
        <authorList>
            <person name="Xu F."/>
            <person name="Jerlstrom-Hultqvist J."/>
            <person name="Einarsson E."/>
            <person name="Astvaldsson A."/>
            <person name="Svard S.G."/>
            <person name="Andersson J.O."/>
        </authorList>
    </citation>
    <scope>NUCLEOTIDE SEQUENCE</scope>
    <source>
        <strain evidence="2">ATCC 50377</strain>
    </source>
</reference>
<keyword evidence="3" id="KW-1185">Reference proteome</keyword>
<evidence type="ECO:0000313" key="3">
    <source>
        <dbReference type="Proteomes" id="UP000018208"/>
    </source>
</evidence>